<feature type="compositionally biased region" description="Basic and acidic residues" evidence="1">
    <location>
        <begin position="86"/>
        <end position="111"/>
    </location>
</feature>
<reference evidence="2 3" key="1">
    <citation type="journal article" date="2019" name="Sci. Rep.">
        <title>Orb-weaving spider Araneus ventricosus genome elucidates the spidroin gene catalogue.</title>
        <authorList>
            <person name="Kono N."/>
            <person name="Nakamura H."/>
            <person name="Ohtoshi R."/>
            <person name="Moran D.A.P."/>
            <person name="Shinohara A."/>
            <person name="Yoshida Y."/>
            <person name="Fujiwara M."/>
            <person name="Mori M."/>
            <person name="Tomita M."/>
            <person name="Arakawa K."/>
        </authorList>
    </citation>
    <scope>NUCLEOTIDE SEQUENCE [LARGE SCALE GENOMIC DNA]</scope>
</reference>
<proteinExistence type="predicted"/>
<feature type="region of interest" description="Disordered" evidence="1">
    <location>
        <begin position="70"/>
        <end position="111"/>
    </location>
</feature>
<dbReference type="EMBL" id="BGPR01204506">
    <property type="protein sequence ID" value="GBN26658.1"/>
    <property type="molecule type" value="Genomic_DNA"/>
</dbReference>
<organism evidence="2 3">
    <name type="scientific">Araneus ventricosus</name>
    <name type="common">Orbweaver spider</name>
    <name type="synonym">Epeira ventricosa</name>
    <dbReference type="NCBI Taxonomy" id="182803"/>
    <lineage>
        <taxon>Eukaryota</taxon>
        <taxon>Metazoa</taxon>
        <taxon>Ecdysozoa</taxon>
        <taxon>Arthropoda</taxon>
        <taxon>Chelicerata</taxon>
        <taxon>Arachnida</taxon>
        <taxon>Araneae</taxon>
        <taxon>Araneomorphae</taxon>
        <taxon>Entelegynae</taxon>
        <taxon>Araneoidea</taxon>
        <taxon>Araneidae</taxon>
        <taxon>Araneus</taxon>
    </lineage>
</organism>
<evidence type="ECO:0000313" key="3">
    <source>
        <dbReference type="Proteomes" id="UP000499080"/>
    </source>
</evidence>
<sequence>MKRKTREAKTILRQGVSAQGESHGIVKTLDSEILLNLLVLAASGKVPTPQGRTCPFQDIFGNTWVKEPQKEKIQVQVSPPRLSTPPKRDFIRKQDSQTTNRCERNNSKKQSARDMEVCMIGTSNGNLCRNLTQLVSGERFKLHRRFSSLHYEIKLKTHIS</sequence>
<feature type="non-terminal residue" evidence="2">
    <location>
        <position position="160"/>
    </location>
</feature>
<dbReference type="Proteomes" id="UP000499080">
    <property type="component" value="Unassembled WGS sequence"/>
</dbReference>
<name>A0A4Y2MHM5_ARAVE</name>
<keyword evidence="3" id="KW-1185">Reference proteome</keyword>
<gene>
    <name evidence="2" type="ORF">AVEN_139174_1</name>
</gene>
<protein>
    <submittedName>
        <fullName evidence="2">Uncharacterized protein</fullName>
    </submittedName>
</protein>
<evidence type="ECO:0000313" key="2">
    <source>
        <dbReference type="EMBL" id="GBN26658.1"/>
    </source>
</evidence>
<comment type="caution">
    <text evidence="2">The sequence shown here is derived from an EMBL/GenBank/DDBJ whole genome shotgun (WGS) entry which is preliminary data.</text>
</comment>
<dbReference type="AlphaFoldDB" id="A0A4Y2MHM5"/>
<accession>A0A4Y2MHM5</accession>
<evidence type="ECO:0000256" key="1">
    <source>
        <dbReference type="SAM" id="MobiDB-lite"/>
    </source>
</evidence>